<sequence>MIRAVIYLFNLLLIAVIIQRVIAIDNDKAHLIFLFYYPALLLLNLLIGVVLKIAKRESYRDFWQLCIWMGCLFIPTYLILISL</sequence>
<dbReference type="KEGG" id="chk:D4L85_20775"/>
<protein>
    <submittedName>
        <fullName evidence="2">Uncharacterized protein</fullName>
    </submittedName>
</protein>
<keyword evidence="1" id="KW-0472">Membrane</keyword>
<organism evidence="2 3">
    <name type="scientific">Chryseolinea soli</name>
    <dbReference type="NCBI Taxonomy" id="2321403"/>
    <lineage>
        <taxon>Bacteria</taxon>
        <taxon>Pseudomonadati</taxon>
        <taxon>Bacteroidota</taxon>
        <taxon>Cytophagia</taxon>
        <taxon>Cytophagales</taxon>
        <taxon>Fulvivirgaceae</taxon>
        <taxon>Chryseolinea</taxon>
    </lineage>
</organism>
<feature type="transmembrane region" description="Helical" evidence="1">
    <location>
        <begin position="33"/>
        <end position="53"/>
    </location>
</feature>
<reference evidence="3" key="1">
    <citation type="submission" date="2018-09" db="EMBL/GenBank/DDBJ databases">
        <title>Chryseolinea sp. KIS68-18 isolated from soil.</title>
        <authorList>
            <person name="Weon H.-Y."/>
            <person name="Kwon S.-W."/>
            <person name="Lee S.A."/>
        </authorList>
    </citation>
    <scope>NUCLEOTIDE SEQUENCE [LARGE SCALE GENOMIC DNA]</scope>
    <source>
        <strain evidence="3">KIS68-18</strain>
    </source>
</reference>
<keyword evidence="1" id="KW-1133">Transmembrane helix</keyword>
<dbReference type="Proteomes" id="UP000266183">
    <property type="component" value="Chromosome"/>
</dbReference>
<evidence type="ECO:0000256" key="1">
    <source>
        <dbReference type="SAM" id="Phobius"/>
    </source>
</evidence>
<proteinExistence type="predicted"/>
<name>A0A385SM70_9BACT</name>
<feature type="transmembrane region" description="Helical" evidence="1">
    <location>
        <begin position="65"/>
        <end position="82"/>
    </location>
</feature>
<keyword evidence="1" id="KW-0812">Transmembrane</keyword>
<evidence type="ECO:0000313" key="2">
    <source>
        <dbReference type="EMBL" id="AYB32863.1"/>
    </source>
</evidence>
<dbReference type="EMBL" id="CP032382">
    <property type="protein sequence ID" value="AYB32863.1"/>
    <property type="molecule type" value="Genomic_DNA"/>
</dbReference>
<evidence type="ECO:0000313" key="3">
    <source>
        <dbReference type="Proteomes" id="UP000266183"/>
    </source>
</evidence>
<dbReference type="AlphaFoldDB" id="A0A385SM70"/>
<keyword evidence="3" id="KW-1185">Reference proteome</keyword>
<accession>A0A385SM70</accession>
<gene>
    <name evidence="2" type="ORF">D4L85_20775</name>
</gene>